<evidence type="ECO:0008006" key="4">
    <source>
        <dbReference type="Google" id="ProtNLM"/>
    </source>
</evidence>
<protein>
    <recommendedName>
        <fullName evidence="4">F-box domain-containing protein</fullName>
    </recommendedName>
</protein>
<evidence type="ECO:0000256" key="1">
    <source>
        <dbReference type="SAM" id="MobiDB-lite"/>
    </source>
</evidence>
<feature type="region of interest" description="Disordered" evidence="1">
    <location>
        <begin position="472"/>
        <end position="491"/>
    </location>
</feature>
<sequence length="491" mass="55957">MHLSVAPSGITLLSQELIDEIIDYFDVFWEPEDYSDSWVKRELVYLQNCSLISRVFRSRAQKHLFTCIGIDVHSESIMAPSLGRLNNVFSTNPRLASHVKTFTLRIRETADLWSGCFSHPNFFACMSHMLRSGEIYSRRSGLKIYLTSPRDSKPIELPTIGLSIPKASVVPRGMISHITSIQIHDLHNVPIALFDSSCNLRTVDVFRIRLAPFEESKRIPVEMRPSIRELVVEDSEDFICRTGLRFDTLERLVFTGHFESKDLFTMRHIFANANSNLSSLEHLNFFRPDMLTWDLVETDLYLEIGVDFARIPNLRELTFRAVSVDETEIDVITALVQFLATVPTEHKLNWIDIFYDCSIYDASGGQPEDIERALRAGDWAAFDATIVRIANTAKHPLKLTMTTEYSIDLDENLTRAEVEKSRAKIEDMLENWGVKYSPRATGSPNLVMETFAQYTDDWNYANSNLLLRSGQELERSISPNPTSPGSAEIGE</sequence>
<dbReference type="Proteomes" id="UP000053424">
    <property type="component" value="Unassembled WGS sequence"/>
</dbReference>
<keyword evidence="3" id="KW-1185">Reference proteome</keyword>
<dbReference type="AlphaFoldDB" id="A0A0C3CI37"/>
<reference evidence="3" key="2">
    <citation type="submission" date="2015-01" db="EMBL/GenBank/DDBJ databases">
        <title>Evolutionary Origins and Diversification of the Mycorrhizal Mutualists.</title>
        <authorList>
            <consortium name="DOE Joint Genome Institute"/>
            <consortium name="Mycorrhizal Genomics Consortium"/>
            <person name="Kohler A."/>
            <person name="Kuo A."/>
            <person name="Nagy L.G."/>
            <person name="Floudas D."/>
            <person name="Copeland A."/>
            <person name="Barry K.W."/>
            <person name="Cichocki N."/>
            <person name="Veneault-Fourrey C."/>
            <person name="LaButti K."/>
            <person name="Lindquist E.A."/>
            <person name="Lipzen A."/>
            <person name="Lundell T."/>
            <person name="Morin E."/>
            <person name="Murat C."/>
            <person name="Riley R."/>
            <person name="Ohm R."/>
            <person name="Sun H."/>
            <person name="Tunlid A."/>
            <person name="Henrissat B."/>
            <person name="Grigoriev I.V."/>
            <person name="Hibbett D.S."/>
            <person name="Martin F."/>
        </authorList>
    </citation>
    <scope>NUCLEOTIDE SEQUENCE [LARGE SCALE GENOMIC DNA]</scope>
    <source>
        <strain evidence="3">h7</strain>
    </source>
</reference>
<dbReference type="OrthoDB" id="3071593at2759"/>
<evidence type="ECO:0000313" key="2">
    <source>
        <dbReference type="EMBL" id="KIM43809.1"/>
    </source>
</evidence>
<accession>A0A0C3CI37</accession>
<gene>
    <name evidence="2" type="ORF">M413DRAFT_434783</name>
</gene>
<proteinExistence type="predicted"/>
<organism evidence="2 3">
    <name type="scientific">Hebeloma cylindrosporum</name>
    <dbReference type="NCBI Taxonomy" id="76867"/>
    <lineage>
        <taxon>Eukaryota</taxon>
        <taxon>Fungi</taxon>
        <taxon>Dikarya</taxon>
        <taxon>Basidiomycota</taxon>
        <taxon>Agaricomycotina</taxon>
        <taxon>Agaricomycetes</taxon>
        <taxon>Agaricomycetidae</taxon>
        <taxon>Agaricales</taxon>
        <taxon>Agaricineae</taxon>
        <taxon>Hymenogastraceae</taxon>
        <taxon>Hebeloma</taxon>
    </lineage>
</organism>
<evidence type="ECO:0000313" key="3">
    <source>
        <dbReference type="Proteomes" id="UP000053424"/>
    </source>
</evidence>
<name>A0A0C3CI37_HEBCY</name>
<dbReference type="EMBL" id="KN831775">
    <property type="protein sequence ID" value="KIM43809.1"/>
    <property type="molecule type" value="Genomic_DNA"/>
</dbReference>
<dbReference type="HOGENOM" id="CLU_045278_0_0_1"/>
<reference evidence="2 3" key="1">
    <citation type="submission" date="2014-04" db="EMBL/GenBank/DDBJ databases">
        <authorList>
            <consortium name="DOE Joint Genome Institute"/>
            <person name="Kuo A."/>
            <person name="Gay G."/>
            <person name="Dore J."/>
            <person name="Kohler A."/>
            <person name="Nagy L.G."/>
            <person name="Floudas D."/>
            <person name="Copeland A."/>
            <person name="Barry K.W."/>
            <person name="Cichocki N."/>
            <person name="Veneault-Fourrey C."/>
            <person name="LaButti K."/>
            <person name="Lindquist E.A."/>
            <person name="Lipzen A."/>
            <person name="Lundell T."/>
            <person name="Morin E."/>
            <person name="Murat C."/>
            <person name="Sun H."/>
            <person name="Tunlid A."/>
            <person name="Henrissat B."/>
            <person name="Grigoriev I.V."/>
            <person name="Hibbett D.S."/>
            <person name="Martin F."/>
            <person name="Nordberg H.P."/>
            <person name="Cantor M.N."/>
            <person name="Hua S.X."/>
        </authorList>
    </citation>
    <scope>NUCLEOTIDE SEQUENCE [LARGE SCALE GENOMIC DNA]</scope>
    <source>
        <strain evidence="3">h7</strain>
    </source>
</reference>